<evidence type="ECO:0000313" key="1">
    <source>
        <dbReference type="EMBL" id="CAF3354411.1"/>
    </source>
</evidence>
<protein>
    <submittedName>
        <fullName evidence="1">Uncharacterized protein</fullName>
    </submittedName>
</protein>
<proteinExistence type="predicted"/>
<dbReference type="AlphaFoldDB" id="A0A817WDK5"/>
<evidence type="ECO:0000313" key="2">
    <source>
        <dbReference type="Proteomes" id="UP000663872"/>
    </source>
</evidence>
<accession>A0A817WDK5</accession>
<organism evidence="1 2">
    <name type="scientific">Rotaria socialis</name>
    <dbReference type="NCBI Taxonomy" id="392032"/>
    <lineage>
        <taxon>Eukaryota</taxon>
        <taxon>Metazoa</taxon>
        <taxon>Spiralia</taxon>
        <taxon>Gnathifera</taxon>
        <taxon>Rotifera</taxon>
        <taxon>Eurotatoria</taxon>
        <taxon>Bdelloidea</taxon>
        <taxon>Philodinida</taxon>
        <taxon>Philodinidae</taxon>
        <taxon>Rotaria</taxon>
    </lineage>
</organism>
<dbReference type="Proteomes" id="UP000663872">
    <property type="component" value="Unassembled WGS sequence"/>
</dbReference>
<gene>
    <name evidence="1" type="ORF">GRG538_LOCUS5831</name>
</gene>
<dbReference type="EMBL" id="CAJNYT010000551">
    <property type="protein sequence ID" value="CAF3354411.1"/>
    <property type="molecule type" value="Genomic_DNA"/>
</dbReference>
<comment type="caution">
    <text evidence="1">The sequence shown here is derived from an EMBL/GenBank/DDBJ whole genome shotgun (WGS) entry which is preliminary data.</text>
</comment>
<reference evidence="1" key="1">
    <citation type="submission" date="2021-02" db="EMBL/GenBank/DDBJ databases">
        <authorList>
            <person name="Nowell W R."/>
        </authorList>
    </citation>
    <scope>NUCLEOTIDE SEQUENCE</scope>
</reference>
<name>A0A817WDK5_9BILA</name>
<sequence>MEKKPSKSFVFKEDDEIQSFHHRLNELSFNNNISTPATILEVDETQTDSLFQTLSSDSKQIFNSLTTSTKSESKIYQLGLEFLHGYDGKFNYPEGHTLVMIFEKRPWLLTIEKIKCVECRLGESEPRSLLMLSFEFYLFFQYLIILT</sequence>